<dbReference type="Proteomes" id="UP000525432">
    <property type="component" value="Unassembled WGS sequence"/>
</dbReference>
<dbReference type="RefSeq" id="WP_185238290.1">
    <property type="nucleotide sequence ID" value="NZ_JACEGC010000003.1"/>
</dbReference>
<name>A0A841UTV3_MICAE</name>
<dbReference type="SUPFAM" id="SSF53335">
    <property type="entry name" value="S-adenosyl-L-methionine-dependent methyltransferases"/>
    <property type="match status" value="1"/>
</dbReference>
<dbReference type="InterPro" id="IPR053188">
    <property type="entry name" value="FkbM_Methyltransferase"/>
</dbReference>
<dbReference type="InterPro" id="IPR006342">
    <property type="entry name" value="FkbM_mtfrase"/>
</dbReference>
<dbReference type="EMBL" id="JACEGC010000003">
    <property type="protein sequence ID" value="MBC1193972.1"/>
    <property type="molecule type" value="Genomic_DNA"/>
</dbReference>
<dbReference type="GO" id="GO:0032259">
    <property type="term" value="P:methylation"/>
    <property type="evidence" value="ECO:0007669"/>
    <property type="project" value="UniProtKB-KW"/>
</dbReference>
<comment type="caution">
    <text evidence="2">The sequence shown here is derived from an EMBL/GenBank/DDBJ whole genome shotgun (WGS) entry which is preliminary data.</text>
</comment>
<dbReference type="InterPro" id="IPR029063">
    <property type="entry name" value="SAM-dependent_MTases_sf"/>
</dbReference>
<proteinExistence type="predicted"/>
<dbReference type="Pfam" id="PF05050">
    <property type="entry name" value="Methyltransf_21"/>
    <property type="match status" value="1"/>
</dbReference>
<sequence>MIVPKINIIDVGAVGGFDIPWKNHQDKIGWSLSFEPNEIPILTGQKLLYNCAVWSFDGEATFYVSGYNGTGSSLLKQNFDWVRENFENIRLEGNPKLNDTWFERSTVTKEFSCPVKKLDTILAEIYESLGEIIPFHFLKSDTQSGEFFVLEGAKSYLESDCIGLELELFRYPLYQGMVLEDEVKQYLKNLGFRVAGWTGYQNSFNSQADYLFLREKPRSTEEENMIKLIESVYQPRGSERIIKQQTLLQRLTYRVKPIISAS</sequence>
<feature type="domain" description="Methyltransferase FkbM" evidence="1">
    <location>
        <begin position="24"/>
        <end position="194"/>
    </location>
</feature>
<evidence type="ECO:0000313" key="3">
    <source>
        <dbReference type="Proteomes" id="UP000525432"/>
    </source>
</evidence>
<protein>
    <submittedName>
        <fullName evidence="2">FkbM family methyltransferase</fullName>
    </submittedName>
</protein>
<evidence type="ECO:0000259" key="1">
    <source>
        <dbReference type="Pfam" id="PF05050"/>
    </source>
</evidence>
<evidence type="ECO:0000313" key="2">
    <source>
        <dbReference type="EMBL" id="MBC1193972.1"/>
    </source>
</evidence>
<reference evidence="2 3" key="1">
    <citation type="submission" date="2020-07" db="EMBL/GenBank/DDBJ databases">
        <title>Genomes of two Microcystis aeruginosa (Cyanobacteria) strains from Florida (USA) with disparate toxicogenic potential.</title>
        <authorList>
            <person name="Lefler F.W."/>
            <person name="Barbosa M."/>
            <person name="Berthold D.E."/>
            <person name="Laughinghouse H.D. IV."/>
        </authorList>
    </citation>
    <scope>NUCLEOTIDE SEQUENCE [LARGE SCALE GENOMIC DNA]</scope>
    <source>
        <strain evidence="2 3">BLCCF158</strain>
    </source>
</reference>
<dbReference type="Gene3D" id="3.40.50.150">
    <property type="entry name" value="Vaccinia Virus protein VP39"/>
    <property type="match status" value="1"/>
</dbReference>
<dbReference type="PANTHER" id="PTHR36973">
    <property type="entry name" value="SLL1456 PROTEIN-RELATED"/>
    <property type="match status" value="1"/>
</dbReference>
<organism evidence="2 3">
    <name type="scientific">Microcystis aeruginosa BLCC-F158</name>
    <dbReference type="NCBI Taxonomy" id="2755316"/>
    <lineage>
        <taxon>Bacteria</taxon>
        <taxon>Bacillati</taxon>
        <taxon>Cyanobacteriota</taxon>
        <taxon>Cyanophyceae</taxon>
        <taxon>Oscillatoriophycideae</taxon>
        <taxon>Chroococcales</taxon>
        <taxon>Microcystaceae</taxon>
        <taxon>Microcystis</taxon>
    </lineage>
</organism>
<accession>A0A841UTV3</accession>
<gene>
    <name evidence="2" type="ORF">H0901_01345</name>
</gene>
<dbReference type="GO" id="GO:0008171">
    <property type="term" value="F:O-methyltransferase activity"/>
    <property type="evidence" value="ECO:0007669"/>
    <property type="project" value="TreeGrafter"/>
</dbReference>
<dbReference type="AlphaFoldDB" id="A0A841UTV3"/>
<keyword evidence="2" id="KW-0489">Methyltransferase</keyword>
<keyword evidence="2" id="KW-0808">Transferase</keyword>
<dbReference type="PANTHER" id="PTHR36973:SF4">
    <property type="entry name" value="NODULATION PROTEIN"/>
    <property type="match status" value="1"/>
</dbReference>